<feature type="chain" id="PRO_5020515499" evidence="1">
    <location>
        <begin position="24"/>
        <end position="431"/>
    </location>
</feature>
<sequence>MYYSLRVAVSSVLLLLASPLLRAQEGPECMLLQPQRVFDGSEMLVEHDVLVVGDTISAVGRRGTLSTPANCSVREYPASTVLPGLIEGHAHLLLHPYDETPWNDQVLRESYAERAIRGALHAGRTLQAGFTTVRDLGSEGAGYTDVGLKQAIEKGVVPGPRLLVAGKAIVATGSYGPKGFTEQVTVPLGAEQADGIDELTRVVRDQIGQGADLIKVYADYRWGPDGTAQPTFTQTELELIVEVASSSGRPVVAHAATAEGMRRATLGGVATIEHGDDGTPEVFALMAERGVALCPTLAAGDAISQYRGWKKGVDPEPARITAKRASFAQALAAGVTIVAGGDVGVFTHGDNVRELEMMVDYGMPTMDVLRAATSGNADVFGLADRVGRLRPGLLADLIIVTGNPEADISALRRVELVLLGGEQVFTEGQQD</sequence>
<dbReference type="GO" id="GO:0016810">
    <property type="term" value="F:hydrolase activity, acting on carbon-nitrogen (but not peptide) bonds"/>
    <property type="evidence" value="ECO:0007669"/>
    <property type="project" value="InterPro"/>
</dbReference>
<dbReference type="CDD" id="cd01299">
    <property type="entry name" value="Met_dep_hydrolase_A"/>
    <property type="match status" value="1"/>
</dbReference>
<feature type="domain" description="Amidohydrolase-related" evidence="2">
    <location>
        <begin position="80"/>
        <end position="424"/>
    </location>
</feature>
<dbReference type="AlphaFoldDB" id="A0A4V3XK50"/>
<dbReference type="Gene3D" id="3.20.20.140">
    <property type="entry name" value="Metal-dependent hydrolases"/>
    <property type="match status" value="1"/>
</dbReference>
<dbReference type="PANTHER" id="PTHR43135:SF3">
    <property type="entry name" value="ALPHA-D-RIBOSE 1-METHYLPHOSPHONATE 5-TRIPHOSPHATE DIPHOSPHATASE"/>
    <property type="match status" value="1"/>
</dbReference>
<name>A0A4V3XK50_9BACT</name>
<dbReference type="InterPro" id="IPR051781">
    <property type="entry name" value="Metallo-dep_Hydrolase"/>
</dbReference>
<dbReference type="EMBL" id="SRSF01000011">
    <property type="protein sequence ID" value="THH35583.1"/>
    <property type="molecule type" value="Genomic_DNA"/>
</dbReference>
<protein>
    <submittedName>
        <fullName evidence="3">Amidohydrolase family protein</fullName>
    </submittedName>
</protein>
<dbReference type="PANTHER" id="PTHR43135">
    <property type="entry name" value="ALPHA-D-RIBOSE 1-METHYLPHOSPHONATE 5-TRIPHOSPHATE DIPHOSPHATASE"/>
    <property type="match status" value="1"/>
</dbReference>
<dbReference type="InterPro" id="IPR006680">
    <property type="entry name" value="Amidohydro-rel"/>
</dbReference>
<dbReference type="SUPFAM" id="SSF51556">
    <property type="entry name" value="Metallo-dependent hydrolases"/>
    <property type="match status" value="1"/>
</dbReference>
<organism evidence="3 4">
    <name type="scientific">Neolewinella litorea</name>
    <dbReference type="NCBI Taxonomy" id="2562452"/>
    <lineage>
        <taxon>Bacteria</taxon>
        <taxon>Pseudomonadati</taxon>
        <taxon>Bacteroidota</taxon>
        <taxon>Saprospiria</taxon>
        <taxon>Saprospirales</taxon>
        <taxon>Lewinellaceae</taxon>
        <taxon>Neolewinella</taxon>
    </lineage>
</organism>
<dbReference type="Gene3D" id="2.30.40.10">
    <property type="entry name" value="Urease, subunit C, domain 1"/>
    <property type="match status" value="1"/>
</dbReference>
<gene>
    <name evidence="3" type="ORF">E4021_15960</name>
</gene>
<comment type="caution">
    <text evidence="3">The sequence shown here is derived from an EMBL/GenBank/DDBJ whole genome shotgun (WGS) entry which is preliminary data.</text>
</comment>
<keyword evidence="1" id="KW-0732">Signal</keyword>
<keyword evidence="4" id="KW-1185">Reference proteome</keyword>
<dbReference type="OrthoDB" id="9797498at2"/>
<evidence type="ECO:0000256" key="1">
    <source>
        <dbReference type="SAM" id="SignalP"/>
    </source>
</evidence>
<dbReference type="InterPro" id="IPR057744">
    <property type="entry name" value="OTAase-like"/>
</dbReference>
<proteinExistence type="predicted"/>
<accession>A0A4V3XK50</accession>
<dbReference type="Proteomes" id="UP000308528">
    <property type="component" value="Unassembled WGS sequence"/>
</dbReference>
<evidence type="ECO:0000259" key="2">
    <source>
        <dbReference type="Pfam" id="PF01979"/>
    </source>
</evidence>
<evidence type="ECO:0000313" key="3">
    <source>
        <dbReference type="EMBL" id="THH35583.1"/>
    </source>
</evidence>
<dbReference type="Pfam" id="PF01979">
    <property type="entry name" value="Amidohydro_1"/>
    <property type="match status" value="1"/>
</dbReference>
<keyword evidence="3" id="KW-0378">Hydrolase</keyword>
<dbReference type="RefSeq" id="WP_136460381.1">
    <property type="nucleotide sequence ID" value="NZ_SRSF01000011.1"/>
</dbReference>
<reference evidence="3 4" key="1">
    <citation type="submission" date="2019-04" db="EMBL/GenBank/DDBJ databases">
        <title>Lewinella litorea sp. nov., isolated from a marine sand.</title>
        <authorList>
            <person name="Yoon J.-H."/>
        </authorList>
    </citation>
    <scope>NUCLEOTIDE SEQUENCE [LARGE SCALE GENOMIC DNA]</scope>
    <source>
        <strain evidence="3 4">HSMS-39</strain>
    </source>
</reference>
<dbReference type="InterPro" id="IPR032466">
    <property type="entry name" value="Metal_Hydrolase"/>
</dbReference>
<dbReference type="SUPFAM" id="SSF51338">
    <property type="entry name" value="Composite domain of metallo-dependent hydrolases"/>
    <property type="match status" value="1"/>
</dbReference>
<dbReference type="InterPro" id="IPR011059">
    <property type="entry name" value="Metal-dep_hydrolase_composite"/>
</dbReference>
<evidence type="ECO:0000313" key="4">
    <source>
        <dbReference type="Proteomes" id="UP000308528"/>
    </source>
</evidence>
<feature type="signal peptide" evidence="1">
    <location>
        <begin position="1"/>
        <end position="23"/>
    </location>
</feature>